<feature type="repeat" description="TPR" evidence="1">
    <location>
        <begin position="165"/>
        <end position="198"/>
    </location>
</feature>
<reference evidence="2 3" key="1">
    <citation type="journal article" date="2019" name="Int. J. Syst. Evol. Microbiol.">
        <title>The Global Catalogue of Microorganisms (GCM) 10K type strain sequencing project: providing services to taxonomists for standard genome sequencing and annotation.</title>
        <authorList>
            <consortium name="The Broad Institute Genomics Platform"/>
            <consortium name="The Broad Institute Genome Sequencing Center for Infectious Disease"/>
            <person name="Wu L."/>
            <person name="Ma J."/>
        </authorList>
    </citation>
    <scope>NUCLEOTIDE SEQUENCE [LARGE SCALE GENOMIC DNA]</scope>
    <source>
        <strain evidence="2 3">JCM 14162</strain>
    </source>
</reference>
<proteinExistence type="predicted"/>
<dbReference type="Pfam" id="PF14559">
    <property type="entry name" value="TPR_19"/>
    <property type="match status" value="3"/>
</dbReference>
<dbReference type="Pfam" id="PF13432">
    <property type="entry name" value="TPR_16"/>
    <property type="match status" value="3"/>
</dbReference>
<dbReference type="SMART" id="SM00028">
    <property type="entry name" value="TPR"/>
    <property type="match status" value="6"/>
</dbReference>
<dbReference type="Proteomes" id="UP001500713">
    <property type="component" value="Unassembled WGS sequence"/>
</dbReference>
<evidence type="ECO:0008006" key="4">
    <source>
        <dbReference type="Google" id="ProtNLM"/>
    </source>
</evidence>
<accession>A0ABN1A5I3</accession>
<sequence>MGAAESAFAENDYRAARIYLMSALKENGADPEANLLYGKTLLRLGDGVAAEAAFKKLEDNPEYQAELPGLMAHALLLRDMPERALALIENPDAKNASLAYWVKARALLALERREEAVAALNEGLAAMPEDARLLALRGNYEVDERNVSAARQTAALALKYDPENLDALLLSGQLELMRQDLPAAKAAFDKALKLYPDSITPLFSVAAVNADLGNAKEAKANLNRILELAPGHPMALFLMARIAFNDGDIDRAHELVQGAGDTLNDVPGSALLRGEIAYLQGNYEQAIERLRKFLVDMPGHVQATMVLASALEAAGNKAEAYQLLKPAAQRANATPQLLALAAKLGKSQNDPAAANFESRAKVPQGRDDIALKMTEAGQAITAKQWTKAAAIYADLRAAGLDGNAIIMNNSALVQLELGNKAQAVSFARAALALTPDDPNVLDTLGWTLLQSGQDKGEALQMLRQASSRAPGNLEIRWHLANALAANGQAAEAKRVIASLKAFASAEQQAQIDQLLAKL</sequence>
<dbReference type="PANTHER" id="PTHR12558:SF13">
    <property type="entry name" value="CELL DIVISION CYCLE PROTEIN 27 HOMOLOG"/>
    <property type="match status" value="1"/>
</dbReference>
<dbReference type="EMBL" id="BAAAEM010000002">
    <property type="protein sequence ID" value="GAA0468045.1"/>
    <property type="molecule type" value="Genomic_DNA"/>
</dbReference>
<dbReference type="Gene3D" id="1.25.40.10">
    <property type="entry name" value="Tetratricopeptide repeat domain"/>
    <property type="match status" value="5"/>
</dbReference>
<dbReference type="PROSITE" id="PS50005">
    <property type="entry name" value="TPR"/>
    <property type="match status" value="1"/>
</dbReference>
<name>A0ABN1A5I3_9SPHN</name>
<dbReference type="InterPro" id="IPR011990">
    <property type="entry name" value="TPR-like_helical_dom_sf"/>
</dbReference>
<evidence type="ECO:0000256" key="1">
    <source>
        <dbReference type="PROSITE-ProRule" id="PRU00339"/>
    </source>
</evidence>
<dbReference type="InterPro" id="IPR019734">
    <property type="entry name" value="TPR_rpt"/>
</dbReference>
<gene>
    <name evidence="2" type="ORF">GCM10009096_06130</name>
</gene>
<protein>
    <recommendedName>
        <fullName evidence="4">Tetratricopeptide repeat protein</fullName>
    </recommendedName>
</protein>
<evidence type="ECO:0000313" key="2">
    <source>
        <dbReference type="EMBL" id="GAA0468045.1"/>
    </source>
</evidence>
<keyword evidence="1" id="KW-0802">TPR repeat</keyword>
<dbReference type="PANTHER" id="PTHR12558">
    <property type="entry name" value="CELL DIVISION CYCLE 16,23,27"/>
    <property type="match status" value="1"/>
</dbReference>
<organism evidence="2 3">
    <name type="scientific">Parasphingorhabdus litoris</name>
    <dbReference type="NCBI Taxonomy" id="394733"/>
    <lineage>
        <taxon>Bacteria</taxon>
        <taxon>Pseudomonadati</taxon>
        <taxon>Pseudomonadota</taxon>
        <taxon>Alphaproteobacteria</taxon>
        <taxon>Sphingomonadales</taxon>
        <taxon>Sphingomonadaceae</taxon>
        <taxon>Parasphingorhabdus</taxon>
    </lineage>
</organism>
<evidence type="ECO:0000313" key="3">
    <source>
        <dbReference type="Proteomes" id="UP001500713"/>
    </source>
</evidence>
<comment type="caution">
    <text evidence="2">The sequence shown here is derived from an EMBL/GenBank/DDBJ whole genome shotgun (WGS) entry which is preliminary data.</text>
</comment>
<dbReference type="SUPFAM" id="SSF48452">
    <property type="entry name" value="TPR-like"/>
    <property type="match status" value="4"/>
</dbReference>
<keyword evidence="3" id="KW-1185">Reference proteome</keyword>